<keyword evidence="1" id="KW-0732">Signal</keyword>
<gene>
    <name evidence="2" type="ORF">QWJ08_21515</name>
</gene>
<name>A0ABT7Y7A2_9VIBR</name>
<accession>A0ABT7Y7A2</accession>
<dbReference type="InterPro" id="IPR019110">
    <property type="entry name" value="Uncharacterised_RAQPRD"/>
</dbReference>
<sequence>MKKKLAALTLLLLSTAAHSEGFGDSSGGGVWVEREILERYLAQLNSLNQLLDEGQLMADKNRRVNLEYSQIKRDVHEITLKVQHYLDAPSVPFEQYRVTNDARY</sequence>
<organism evidence="2 3">
    <name type="scientific">Vibrio agarivorans</name>
    <dbReference type="NCBI Taxonomy" id="153622"/>
    <lineage>
        <taxon>Bacteria</taxon>
        <taxon>Pseudomonadati</taxon>
        <taxon>Pseudomonadota</taxon>
        <taxon>Gammaproteobacteria</taxon>
        <taxon>Vibrionales</taxon>
        <taxon>Vibrionaceae</taxon>
        <taxon>Vibrio</taxon>
    </lineage>
</organism>
<dbReference type="Proteomes" id="UP001169719">
    <property type="component" value="Unassembled WGS sequence"/>
</dbReference>
<feature type="chain" id="PRO_5046823510" evidence="1">
    <location>
        <begin position="20"/>
        <end position="104"/>
    </location>
</feature>
<dbReference type="RefSeq" id="WP_289964118.1">
    <property type="nucleotide sequence ID" value="NZ_JAUEOZ010000003.1"/>
</dbReference>
<evidence type="ECO:0000256" key="1">
    <source>
        <dbReference type="SAM" id="SignalP"/>
    </source>
</evidence>
<proteinExistence type="predicted"/>
<reference evidence="2" key="1">
    <citation type="submission" date="2024-05" db="EMBL/GenBank/DDBJ databases">
        <title>Genome Sequences of Four Agar- Degrading Marine Bacteria.</title>
        <authorList>
            <person name="Phillips E.K."/>
            <person name="Shaffer J.C."/>
            <person name="Henson M.W."/>
            <person name="Temperton B."/>
            <person name="Thrash C.J."/>
            <person name="Martin M.O."/>
        </authorList>
    </citation>
    <scope>NUCLEOTIDE SEQUENCE</scope>
    <source>
        <strain evidence="2">EKP203</strain>
    </source>
</reference>
<dbReference type="EMBL" id="JAUEOZ010000003">
    <property type="protein sequence ID" value="MDN2483937.1"/>
    <property type="molecule type" value="Genomic_DNA"/>
</dbReference>
<dbReference type="Pfam" id="PF09686">
    <property type="entry name" value="Plasmid_RAQPRD"/>
    <property type="match status" value="1"/>
</dbReference>
<feature type="signal peptide" evidence="1">
    <location>
        <begin position="1"/>
        <end position="19"/>
    </location>
</feature>
<evidence type="ECO:0000313" key="2">
    <source>
        <dbReference type="EMBL" id="MDN2483937.1"/>
    </source>
</evidence>
<keyword evidence="3" id="KW-1185">Reference proteome</keyword>
<evidence type="ECO:0000313" key="3">
    <source>
        <dbReference type="Proteomes" id="UP001169719"/>
    </source>
</evidence>
<comment type="caution">
    <text evidence="2">The sequence shown here is derived from an EMBL/GenBank/DDBJ whole genome shotgun (WGS) entry which is preliminary data.</text>
</comment>
<protein>
    <submittedName>
        <fullName evidence="2">RAQPRD family integrative conjugative element protein</fullName>
    </submittedName>
</protein>